<keyword evidence="2" id="KW-1185">Reference proteome</keyword>
<gene>
    <name evidence="1" type="ORF">CGZ75_13685</name>
</gene>
<comment type="caution">
    <text evidence="1">The sequence shown here is derived from an EMBL/GenBank/DDBJ whole genome shotgun (WGS) entry which is preliminary data.</text>
</comment>
<protein>
    <submittedName>
        <fullName evidence="1">Uncharacterized protein</fullName>
    </submittedName>
</protein>
<dbReference type="AlphaFoldDB" id="A0A229NW05"/>
<dbReference type="Proteomes" id="UP000215145">
    <property type="component" value="Unassembled WGS sequence"/>
</dbReference>
<reference evidence="1 2" key="1">
    <citation type="submission" date="2017-07" db="EMBL/GenBank/DDBJ databases">
        <title>Paenibacillus herberti R33 genome sequencing and assembly.</title>
        <authorList>
            <person name="Su W."/>
        </authorList>
    </citation>
    <scope>NUCLEOTIDE SEQUENCE [LARGE SCALE GENOMIC DNA]</scope>
    <source>
        <strain evidence="1 2">R33</strain>
    </source>
</reference>
<dbReference type="RefSeq" id="WP_089524863.1">
    <property type="nucleotide sequence ID" value="NZ_NMUQ01000002.1"/>
</dbReference>
<proteinExistence type="predicted"/>
<name>A0A229NW05_9BACL</name>
<accession>A0A229NW05</accession>
<sequence>MTVRIDGGESFPFVTEDYQIPFYDGMNIAQALEYTGVVRASPSGLQSVGGVRNDISDDVRIGEGVQYTLRLNGRQIPHSLLSFPVHRRDVIGVELIVIG</sequence>
<organism evidence="1 2">
    <name type="scientific">Paenibacillus herberti</name>
    <dbReference type="NCBI Taxonomy" id="1619309"/>
    <lineage>
        <taxon>Bacteria</taxon>
        <taxon>Bacillati</taxon>
        <taxon>Bacillota</taxon>
        <taxon>Bacilli</taxon>
        <taxon>Bacillales</taxon>
        <taxon>Paenibacillaceae</taxon>
        <taxon>Paenibacillus</taxon>
    </lineage>
</organism>
<evidence type="ECO:0000313" key="2">
    <source>
        <dbReference type="Proteomes" id="UP000215145"/>
    </source>
</evidence>
<evidence type="ECO:0000313" key="1">
    <source>
        <dbReference type="EMBL" id="OXM14040.1"/>
    </source>
</evidence>
<dbReference type="EMBL" id="NMUQ01000002">
    <property type="protein sequence ID" value="OXM14040.1"/>
    <property type="molecule type" value="Genomic_DNA"/>
</dbReference>